<feature type="transmembrane region" description="Helical" evidence="5">
    <location>
        <begin position="88"/>
        <end position="107"/>
    </location>
</feature>
<dbReference type="GO" id="GO:0043953">
    <property type="term" value="P:protein transport by the Tat complex"/>
    <property type="evidence" value="ECO:0007669"/>
    <property type="project" value="UniProtKB-UniRule"/>
</dbReference>
<evidence type="ECO:0000313" key="7">
    <source>
        <dbReference type="Proteomes" id="UP000584867"/>
    </source>
</evidence>
<evidence type="ECO:0000256" key="2">
    <source>
        <dbReference type="ARBA" id="ARBA00022692"/>
    </source>
</evidence>
<protein>
    <recommendedName>
        <fullName evidence="5">Sec-independent protein translocase protein TatC</fullName>
    </recommendedName>
</protein>
<comment type="similarity">
    <text evidence="5">Belongs to the TatC family.</text>
</comment>
<dbReference type="Proteomes" id="UP000584867">
    <property type="component" value="Unassembled WGS sequence"/>
</dbReference>
<keyword evidence="5" id="KW-1003">Cell membrane</keyword>
<evidence type="ECO:0000256" key="3">
    <source>
        <dbReference type="ARBA" id="ARBA00022989"/>
    </source>
</evidence>
<keyword evidence="4 5" id="KW-0472">Membrane</keyword>
<dbReference type="AlphaFoldDB" id="A0A7W8E9A8"/>
<reference evidence="6 7" key="1">
    <citation type="submission" date="2020-08" db="EMBL/GenBank/DDBJ databases">
        <title>Genomic Encyclopedia of Type Strains, Phase IV (KMG-V): Genome sequencing to study the core and pangenomes of soil and plant-associated prokaryotes.</title>
        <authorList>
            <person name="Whitman W."/>
        </authorList>
    </citation>
    <scope>NUCLEOTIDE SEQUENCE [LARGE SCALE GENOMIC DNA]</scope>
    <source>
        <strain evidence="6 7">X5P3</strain>
    </source>
</reference>
<comment type="caution">
    <text evidence="6">The sequence shown here is derived from an EMBL/GenBank/DDBJ whole genome shotgun (WGS) entry which is preliminary data.</text>
</comment>
<dbReference type="GO" id="GO:0033281">
    <property type="term" value="C:TAT protein transport complex"/>
    <property type="evidence" value="ECO:0007669"/>
    <property type="project" value="UniProtKB-UniRule"/>
</dbReference>
<dbReference type="NCBIfam" id="TIGR00945">
    <property type="entry name" value="tatC"/>
    <property type="match status" value="1"/>
</dbReference>
<dbReference type="PRINTS" id="PR01840">
    <property type="entry name" value="TATCFAMILY"/>
</dbReference>
<feature type="transmembrane region" description="Helical" evidence="5">
    <location>
        <begin position="230"/>
        <end position="249"/>
    </location>
</feature>
<keyword evidence="5" id="KW-0653">Protein transport</keyword>
<evidence type="ECO:0000256" key="1">
    <source>
        <dbReference type="ARBA" id="ARBA00004141"/>
    </source>
</evidence>
<sequence length="264" mass="29631">METDLIDRARSAVQDRAELPGMSLMEHLEELRKRLIWSVGFLLIGFAVAYVFHVRLYNYVQAPVTNLGLKLNFTHPTDGLNLYIKTSFVGGVILASPFILYQIWLFISPGMYANEKKYVWPFMSATVLLFLAGAWFGYVWVLPEAIKVLVLDFGKQFHPILTIEDYTGFFLAVILGLGITFELPILIFFLALFGIVDAKFLLKHFRYAVLAIFLIAAVICPTPDPIGMCLFASPMLALYFIGVAVAFLVHPAARDKRKQAKGAA</sequence>
<feature type="transmembrane region" description="Helical" evidence="5">
    <location>
        <begin position="119"/>
        <end position="141"/>
    </location>
</feature>
<gene>
    <name evidence="5" type="primary">tatC</name>
    <name evidence="6" type="ORF">HDF15_002617</name>
</gene>
<accession>A0A7W8E9A8</accession>
<dbReference type="InterPro" id="IPR002033">
    <property type="entry name" value="TatC"/>
</dbReference>
<dbReference type="Pfam" id="PF00902">
    <property type="entry name" value="TatC"/>
    <property type="match status" value="1"/>
</dbReference>
<feature type="transmembrane region" description="Helical" evidence="5">
    <location>
        <begin position="169"/>
        <end position="193"/>
    </location>
</feature>
<dbReference type="GO" id="GO:0009977">
    <property type="term" value="F:proton motive force dependent protein transmembrane transporter activity"/>
    <property type="evidence" value="ECO:0007669"/>
    <property type="project" value="TreeGrafter"/>
</dbReference>
<dbReference type="EMBL" id="JACHIO010000010">
    <property type="protein sequence ID" value="MBB5064263.1"/>
    <property type="molecule type" value="Genomic_DNA"/>
</dbReference>
<dbReference type="HAMAP" id="MF_00902">
    <property type="entry name" value="TatC"/>
    <property type="match status" value="1"/>
</dbReference>
<name>A0A7W8E9A8_9BACT</name>
<comment type="subunit">
    <text evidence="5">Forms a complex with TatA.</text>
</comment>
<dbReference type="OMA" id="AWAFIAP"/>
<dbReference type="InterPro" id="IPR019820">
    <property type="entry name" value="Sec-indep_translocase_CS"/>
</dbReference>
<dbReference type="GO" id="GO:0065002">
    <property type="term" value="P:intracellular protein transmembrane transport"/>
    <property type="evidence" value="ECO:0007669"/>
    <property type="project" value="TreeGrafter"/>
</dbReference>
<keyword evidence="5" id="KW-0811">Translocation</keyword>
<dbReference type="PANTHER" id="PTHR30371">
    <property type="entry name" value="SEC-INDEPENDENT PROTEIN TRANSLOCASE PROTEIN TATC"/>
    <property type="match status" value="1"/>
</dbReference>
<comment type="subcellular location">
    <subcellularLocation>
        <location evidence="5">Cell membrane</location>
        <topology evidence="5">Multi-pass membrane protein</topology>
    </subcellularLocation>
    <subcellularLocation>
        <location evidence="1">Membrane</location>
        <topology evidence="1">Multi-pass membrane protein</topology>
    </subcellularLocation>
</comment>
<feature type="transmembrane region" description="Helical" evidence="5">
    <location>
        <begin position="205"/>
        <end position="224"/>
    </location>
</feature>
<keyword evidence="2 5" id="KW-0812">Transmembrane</keyword>
<comment type="function">
    <text evidence="5">Part of the twin-arginine translocation (Tat) system that transports large folded proteins containing a characteristic twin-arginine motif in their signal peptide across membranes.</text>
</comment>
<evidence type="ECO:0000256" key="5">
    <source>
        <dbReference type="HAMAP-Rule" id="MF_00902"/>
    </source>
</evidence>
<evidence type="ECO:0000313" key="6">
    <source>
        <dbReference type="EMBL" id="MBB5064263.1"/>
    </source>
</evidence>
<keyword evidence="3 5" id="KW-1133">Transmembrane helix</keyword>
<organism evidence="6 7">
    <name type="scientific">Granulicella mallensis</name>
    <dbReference type="NCBI Taxonomy" id="940614"/>
    <lineage>
        <taxon>Bacteria</taxon>
        <taxon>Pseudomonadati</taxon>
        <taxon>Acidobacteriota</taxon>
        <taxon>Terriglobia</taxon>
        <taxon>Terriglobales</taxon>
        <taxon>Acidobacteriaceae</taxon>
        <taxon>Granulicella</taxon>
    </lineage>
</organism>
<dbReference type="PROSITE" id="PS01218">
    <property type="entry name" value="TATC"/>
    <property type="match status" value="1"/>
</dbReference>
<keyword evidence="5" id="KW-0813">Transport</keyword>
<dbReference type="RefSeq" id="WP_014265236.1">
    <property type="nucleotide sequence ID" value="NZ_JACHIO010000010.1"/>
</dbReference>
<evidence type="ECO:0000256" key="4">
    <source>
        <dbReference type="ARBA" id="ARBA00023136"/>
    </source>
</evidence>
<feature type="transmembrane region" description="Helical" evidence="5">
    <location>
        <begin position="35"/>
        <end position="53"/>
    </location>
</feature>
<proteinExistence type="inferred from homology"/>
<dbReference type="PANTHER" id="PTHR30371:SF0">
    <property type="entry name" value="SEC-INDEPENDENT PROTEIN TRANSLOCASE PROTEIN TATC, CHLOROPLASTIC-RELATED"/>
    <property type="match status" value="1"/>
</dbReference>